<feature type="transmembrane region" description="Helical" evidence="6">
    <location>
        <begin position="34"/>
        <end position="58"/>
    </location>
</feature>
<keyword evidence="9" id="KW-1185">Reference proteome</keyword>
<comment type="subcellular location">
    <subcellularLocation>
        <location evidence="1">Membrane</location>
        <topology evidence="1">Multi-pass membrane protein</topology>
    </subcellularLocation>
</comment>
<keyword evidence="3 6" id="KW-1133">Transmembrane helix</keyword>
<feature type="region of interest" description="Disordered" evidence="5">
    <location>
        <begin position="300"/>
        <end position="350"/>
    </location>
</feature>
<evidence type="ECO:0000313" key="8">
    <source>
        <dbReference type="EMBL" id="GBG76103.1"/>
    </source>
</evidence>
<feature type="domain" description="Sugar phosphate transporter" evidence="7">
    <location>
        <begin position="15"/>
        <end position="296"/>
    </location>
</feature>
<dbReference type="AlphaFoldDB" id="A0A388L1M2"/>
<keyword evidence="4 6" id="KW-0472">Membrane</keyword>
<feature type="transmembrane region" description="Helical" evidence="6">
    <location>
        <begin position="185"/>
        <end position="206"/>
    </location>
</feature>
<organism evidence="8 9">
    <name type="scientific">Chara braunii</name>
    <name type="common">Braun's stonewort</name>
    <dbReference type="NCBI Taxonomy" id="69332"/>
    <lineage>
        <taxon>Eukaryota</taxon>
        <taxon>Viridiplantae</taxon>
        <taxon>Streptophyta</taxon>
        <taxon>Charophyceae</taxon>
        <taxon>Charales</taxon>
        <taxon>Characeae</taxon>
        <taxon>Chara</taxon>
    </lineage>
</organism>
<keyword evidence="2 6" id="KW-0812">Transmembrane</keyword>
<dbReference type="GO" id="GO:0005457">
    <property type="term" value="F:GDP-fucose transmembrane transporter activity"/>
    <property type="evidence" value="ECO:0007669"/>
    <property type="project" value="EnsemblPlants"/>
</dbReference>
<feature type="transmembrane region" description="Helical" evidence="6">
    <location>
        <begin position="70"/>
        <end position="89"/>
    </location>
</feature>
<evidence type="ECO:0000256" key="4">
    <source>
        <dbReference type="ARBA" id="ARBA00023136"/>
    </source>
</evidence>
<dbReference type="EMBL" id="BFEA01000237">
    <property type="protein sequence ID" value="GBG76103.1"/>
    <property type="molecule type" value="Genomic_DNA"/>
</dbReference>
<dbReference type="InterPro" id="IPR004853">
    <property type="entry name" value="Sugar_P_trans_dom"/>
</dbReference>
<dbReference type="Pfam" id="PF03151">
    <property type="entry name" value="TPT"/>
    <property type="match status" value="1"/>
</dbReference>
<protein>
    <recommendedName>
        <fullName evidence="7">Sugar phosphate transporter domain-containing protein</fullName>
    </recommendedName>
</protein>
<feature type="transmembrane region" description="Helical" evidence="6">
    <location>
        <begin position="153"/>
        <end position="173"/>
    </location>
</feature>
<evidence type="ECO:0000259" key="7">
    <source>
        <dbReference type="Pfam" id="PF03151"/>
    </source>
</evidence>
<feature type="transmembrane region" description="Helical" evidence="6">
    <location>
        <begin position="268"/>
        <end position="296"/>
    </location>
</feature>
<dbReference type="GO" id="GO:0005794">
    <property type="term" value="C:Golgi apparatus"/>
    <property type="evidence" value="ECO:0007669"/>
    <property type="project" value="EnsemblPlants"/>
</dbReference>
<feature type="transmembrane region" description="Helical" evidence="6">
    <location>
        <begin position="101"/>
        <end position="120"/>
    </location>
</feature>
<comment type="caution">
    <text evidence="8">The sequence shown here is derived from an EMBL/GenBank/DDBJ whole genome shotgun (WGS) entry which is preliminary data.</text>
</comment>
<dbReference type="GO" id="GO:0016020">
    <property type="term" value="C:membrane"/>
    <property type="evidence" value="ECO:0007669"/>
    <property type="project" value="UniProtKB-SubCell"/>
</dbReference>
<evidence type="ECO:0000256" key="5">
    <source>
        <dbReference type="SAM" id="MobiDB-lite"/>
    </source>
</evidence>
<accession>A0A388L1M2</accession>
<feature type="transmembrane region" description="Helical" evidence="6">
    <location>
        <begin position="7"/>
        <end position="28"/>
    </location>
</feature>
<reference evidence="8 9" key="1">
    <citation type="journal article" date="2018" name="Cell">
        <title>The Chara Genome: Secondary Complexity and Implications for Plant Terrestrialization.</title>
        <authorList>
            <person name="Nishiyama T."/>
            <person name="Sakayama H."/>
            <person name="Vries J.D."/>
            <person name="Buschmann H."/>
            <person name="Saint-Marcoux D."/>
            <person name="Ullrich K.K."/>
            <person name="Haas F.B."/>
            <person name="Vanderstraeten L."/>
            <person name="Becker D."/>
            <person name="Lang D."/>
            <person name="Vosolsobe S."/>
            <person name="Rombauts S."/>
            <person name="Wilhelmsson P.K.I."/>
            <person name="Janitza P."/>
            <person name="Kern R."/>
            <person name="Heyl A."/>
            <person name="Rumpler F."/>
            <person name="Villalobos L.I.A.C."/>
            <person name="Clay J.M."/>
            <person name="Skokan R."/>
            <person name="Toyoda A."/>
            <person name="Suzuki Y."/>
            <person name="Kagoshima H."/>
            <person name="Schijlen E."/>
            <person name="Tajeshwar N."/>
            <person name="Catarino B."/>
            <person name="Hetherington A.J."/>
            <person name="Saltykova A."/>
            <person name="Bonnot C."/>
            <person name="Breuninger H."/>
            <person name="Symeonidi A."/>
            <person name="Radhakrishnan G.V."/>
            <person name="Van Nieuwerburgh F."/>
            <person name="Deforce D."/>
            <person name="Chang C."/>
            <person name="Karol K.G."/>
            <person name="Hedrich R."/>
            <person name="Ulvskov P."/>
            <person name="Glockner G."/>
            <person name="Delwiche C.F."/>
            <person name="Petrasek J."/>
            <person name="Van de Peer Y."/>
            <person name="Friml J."/>
            <person name="Beilby M."/>
            <person name="Dolan L."/>
            <person name="Kohara Y."/>
            <person name="Sugano S."/>
            <person name="Fujiyama A."/>
            <person name="Delaux P.-M."/>
            <person name="Quint M."/>
            <person name="TheiBen G."/>
            <person name="Hagemann M."/>
            <person name="Harholt J."/>
            <person name="Dunand C."/>
            <person name="Zachgo S."/>
            <person name="Langdale J."/>
            <person name="Maumus F."/>
            <person name="Straeten D.V.D."/>
            <person name="Gould S.B."/>
            <person name="Rensing S.A."/>
        </authorList>
    </citation>
    <scope>NUCLEOTIDE SEQUENCE [LARGE SCALE GENOMIC DNA]</scope>
    <source>
        <strain evidence="8 9">S276</strain>
    </source>
</reference>
<feature type="transmembrane region" description="Helical" evidence="6">
    <location>
        <begin position="129"/>
        <end position="147"/>
    </location>
</feature>
<sequence>MDRGAKSSAWVIVVVIGYALSSSLLAIMNKVAMMAFPFPSVLLILQYLTCVVVVMGLGRLGVLHHESLNLATIKSFFLAAVVFYLALFTNTKLLLHANVDTFIVFRSSTPLLVAIAESLFMKKAWPSKYTFSSLCIIFLGAVAYVSSDRDFTVKAYSWAFAYLFTITVEMVYIKHIVMSVGLSTWGLVLYNNFLALLFSPFFFFASGEIGQLQVWRSGSTLFPPSTWVPVFVCCILGLSISFFGFAARRAVSATAFTVIGVTNKLLTILINVIFLPHASMLGTCSLLLCIVGGVVYQQSTSSPSPPPPQAKPPTHSLNRDEEMGAEDGGEGGGGQDSPNALLLRDEKSEE</sequence>
<dbReference type="Gramene" id="GBG76103">
    <property type="protein sequence ID" value="GBG76103"/>
    <property type="gene ID" value="CBR_g21763"/>
</dbReference>
<gene>
    <name evidence="8" type="ORF">CBR_g21763</name>
</gene>
<dbReference type="OrthoDB" id="417037at2759"/>
<dbReference type="PANTHER" id="PTHR11132">
    <property type="entry name" value="SOLUTE CARRIER FAMILY 35"/>
    <property type="match status" value="1"/>
</dbReference>
<dbReference type="OMA" id="TIFRRQP"/>
<evidence type="ECO:0000313" key="9">
    <source>
        <dbReference type="Proteomes" id="UP000265515"/>
    </source>
</evidence>
<evidence type="ECO:0000256" key="2">
    <source>
        <dbReference type="ARBA" id="ARBA00022692"/>
    </source>
</evidence>
<dbReference type="Proteomes" id="UP000265515">
    <property type="component" value="Unassembled WGS sequence"/>
</dbReference>
<evidence type="ECO:0000256" key="1">
    <source>
        <dbReference type="ARBA" id="ARBA00004141"/>
    </source>
</evidence>
<evidence type="ECO:0000256" key="3">
    <source>
        <dbReference type="ARBA" id="ARBA00022989"/>
    </source>
</evidence>
<dbReference type="GO" id="GO:0015297">
    <property type="term" value="F:antiporter activity"/>
    <property type="evidence" value="ECO:0007669"/>
    <property type="project" value="EnsemblPlants"/>
</dbReference>
<proteinExistence type="predicted"/>
<name>A0A388L1M2_CHABU</name>
<evidence type="ECO:0000256" key="6">
    <source>
        <dbReference type="SAM" id="Phobius"/>
    </source>
</evidence>
<feature type="transmembrane region" description="Helical" evidence="6">
    <location>
        <begin position="226"/>
        <end position="247"/>
    </location>
</feature>
<dbReference type="InterPro" id="IPR050186">
    <property type="entry name" value="TPT_transporter"/>
</dbReference>